<dbReference type="InterPro" id="IPR044613">
    <property type="entry name" value="Nep1/2-like"/>
</dbReference>
<feature type="region of interest" description="Disordered" evidence="4">
    <location>
        <begin position="291"/>
        <end position="314"/>
    </location>
</feature>
<dbReference type="SUPFAM" id="SSF54001">
    <property type="entry name" value="Cysteine proteinases"/>
    <property type="match status" value="1"/>
</dbReference>
<feature type="region of interest" description="Disordered" evidence="4">
    <location>
        <begin position="757"/>
        <end position="823"/>
    </location>
</feature>
<evidence type="ECO:0000256" key="4">
    <source>
        <dbReference type="SAM" id="MobiDB-lite"/>
    </source>
</evidence>
<keyword evidence="3" id="KW-0788">Thiol protease</keyword>
<evidence type="ECO:0000256" key="2">
    <source>
        <dbReference type="ARBA" id="ARBA00022801"/>
    </source>
</evidence>
<sequence length="1711" mass="184421">MDPHKLDPSSVTAWRQVQHAVSQEQAGQAGQEGFEQHLGEARRAAAQIPAPGFPTLPDPFHPHLSQGDLSLIDAAVQADAARRKLQSKTVQNYVGALRRLGDYLGFRGETIEGLGHDSLVAIADAAFPKALMRPALEALRKFRERSAPAGQNNQSLIERSVEADVALPRLKPDTAQNYAAALRTSAKHLEPRRETINALDDDFLLAYADQSFRNDHQASQTLRRYREFGASADDGFSVTRDNGGGGASVASGSRQDGGQAAAPPVLAVNEEQIRRSPDAVGAEPVHSSVLAIDPDELQRPSEDQLSSQLSFDPDPAESFRPLSWRHDYLQAADELIGALLGSSLPPCEEVLINSEHDTAELRPAKRQRTLNDLQDVATEPQLSEIGNSGARVLMQAPTHQAGALPWEAQPMMQGSGQEHAAAPYAGGGVPMLGASVLQPGHSTTRHHHAPHSSVVDLAPPAPFELRDHSHSVPAPAGPAFARAEETSSAVGEAAQAARQALAWLREEMEEIEPMQDPAHQVGTSAWEARLMMPGDEHEYTPAPHAGGGGSMPPAVQPGQPTGVCVTGSTRPLYSDDASLILGFGQAIIESNGEHLLNLARWLFENNKPSLAARFDDESLTRDVQEFERKGGPSSVVTALANLKAAASGPILEGYPHEALVQKYQASAFANNVPSNTTRRYAHALTRFSEYLRENNKPGIAARIHEESLDEDVRRYKDSGGDQKIGAALVHLQKFLPRAALGREFALAAHPEGTVGMDASPIGDAAAQHSAPQEAFGWPEKLPGEGNEDDVVLPSSPVPTAHHHQAPDFGGAVRHSNWRHGDQRAPDELMGALDRSSLPPGDVATEPRLSEIDNSGARVLMQAPTHQAGALPWEAQPMMQGSGQEHAAAPYAGGGVPMLGASVLQPGHSTTRHHHAPHSSVVDLAPPAPFELRDHSHSVPAPAGPAFARAEETSSAVGEAAQAARQALAWLREEMEEIEPMQDPAHQVGTSAWGARLMMPGDEHEYTPAPHAGGGGSMPSAMQPDPPIVVSDGRNKRPLYSSDATVIEGLRSALRAGKAKESTVTRNVSLLFGFGRWLLENNRRGFAARLYHPSLNQDLKEYESKGGSSSVAGALGQLKKSAGGAAPMVGRTALNPDPDDAALIRRYTAALIKQYEAAPAIWPTPNTTRSYATVLKRFSQYLRENNKPGIAARIHEGSLDEDVRRYKDSGGEQKIGAALVHLQKFLPRAALGREIALAAHPEDTVGMDASPIGDAAAQHSAPQEAFGWPENLPGEGNEDDAVLPSSPVPTAHHHQAPDFGGAVRHLNWRHGDRRAPDELMGALDRSSLLPSEEVPLRYRPELAPKPSLRVGNSASPELFRPTMEQAVPASARAEETAPPVGETIDVSFAVPEDFSHRTQSAPETMLSSLSHLGLLPDAEQRVMSYDIRGERYTAVLGTGGPNDVQLIHHPRPRPMSEAALAAPARALSSDFYRGLGSLLDLPSTPHELRDDAHYAPVFPSTSSDAQIGASYPTASSHDRSGRVLGARQWLGDEHILRDYELLAQELQRNNPDLAARTRFVDPLVAHYHLRLGAESDASRAFRRVVDDQNGDDRADFLFVPVNDASATDPNRRGSHWSLLFVDRSERERPVAYHYDSNRGYNDKPAAELAARLGHSGLMSPGMAQQRNGYDCGVFVVDGTRALVRRLQRLQPDLLNLDNLVVNRQALQTRLRG</sequence>
<keyword evidence="2" id="KW-0378">Hydrolase</keyword>
<keyword evidence="1" id="KW-0645">Protease</keyword>
<feature type="domain" description="Ubiquitin-like protease family profile" evidence="5">
    <location>
        <begin position="1513"/>
        <end position="1681"/>
    </location>
</feature>
<dbReference type="EMBL" id="JBEWSZ010000013">
    <property type="protein sequence ID" value="MET2832810.1"/>
    <property type="molecule type" value="Genomic_DNA"/>
</dbReference>
<comment type="caution">
    <text evidence="6">The sequence shown here is derived from an EMBL/GenBank/DDBJ whole genome shotgun (WGS) entry which is preliminary data.</text>
</comment>
<feature type="region of interest" description="Disordered" evidence="4">
    <location>
        <begin position="233"/>
        <end position="263"/>
    </location>
</feature>
<accession>A0ABV2DRV8</accession>
<evidence type="ECO:0000256" key="1">
    <source>
        <dbReference type="ARBA" id="ARBA00022670"/>
    </source>
</evidence>
<evidence type="ECO:0000259" key="5">
    <source>
        <dbReference type="PROSITE" id="PS50600"/>
    </source>
</evidence>
<dbReference type="PROSITE" id="PS50600">
    <property type="entry name" value="ULP_PROTEASE"/>
    <property type="match status" value="1"/>
</dbReference>
<dbReference type="PANTHER" id="PTHR46468:SF1">
    <property type="entry name" value="SENTRIN-SPECIFIC PROTEASE 8"/>
    <property type="match status" value="1"/>
</dbReference>
<protein>
    <submittedName>
        <fullName evidence="6">Ulp1 family isopeptidase</fullName>
    </submittedName>
</protein>
<keyword evidence="7" id="KW-1185">Reference proteome</keyword>
<dbReference type="Pfam" id="PF02902">
    <property type="entry name" value="Peptidase_C48"/>
    <property type="match status" value="1"/>
</dbReference>
<dbReference type="InterPro" id="IPR038765">
    <property type="entry name" value="Papain-like_cys_pep_sf"/>
</dbReference>
<dbReference type="Gene3D" id="3.40.395.10">
    <property type="entry name" value="Adenoviral Proteinase, Chain A"/>
    <property type="match status" value="1"/>
</dbReference>
<organism evidence="6 7">
    <name type="scientific">Mesorhizobium shangrilense</name>
    <dbReference type="NCBI Taxonomy" id="460060"/>
    <lineage>
        <taxon>Bacteria</taxon>
        <taxon>Pseudomonadati</taxon>
        <taxon>Pseudomonadota</taxon>
        <taxon>Alphaproteobacteria</taxon>
        <taxon>Hyphomicrobiales</taxon>
        <taxon>Phyllobacteriaceae</taxon>
        <taxon>Mesorhizobium</taxon>
    </lineage>
</organism>
<name>A0ABV2DRV8_9HYPH</name>
<dbReference type="RefSeq" id="WP_354465015.1">
    <property type="nucleotide sequence ID" value="NZ_JBEWSZ010000013.1"/>
</dbReference>
<dbReference type="Proteomes" id="UP001548832">
    <property type="component" value="Unassembled WGS sequence"/>
</dbReference>
<gene>
    <name evidence="6" type="ORF">ABVQ20_38445</name>
</gene>
<evidence type="ECO:0000313" key="6">
    <source>
        <dbReference type="EMBL" id="MET2832810.1"/>
    </source>
</evidence>
<reference evidence="6 7" key="1">
    <citation type="submission" date="2024-06" db="EMBL/GenBank/DDBJ databases">
        <authorList>
            <person name="Kim D.-U."/>
        </authorList>
    </citation>
    <scope>NUCLEOTIDE SEQUENCE [LARGE SCALE GENOMIC DNA]</scope>
    <source>
        <strain evidence="6 7">KACC15460</strain>
    </source>
</reference>
<evidence type="ECO:0000313" key="7">
    <source>
        <dbReference type="Proteomes" id="UP001548832"/>
    </source>
</evidence>
<evidence type="ECO:0000256" key="3">
    <source>
        <dbReference type="ARBA" id="ARBA00022807"/>
    </source>
</evidence>
<proteinExistence type="predicted"/>
<dbReference type="InterPro" id="IPR003653">
    <property type="entry name" value="Peptidase_C48_C"/>
</dbReference>
<dbReference type="PANTHER" id="PTHR46468">
    <property type="entry name" value="SENTRIN-SPECIFIC PROTEASE 8"/>
    <property type="match status" value="1"/>
</dbReference>